<sequence>MPGSITQISERLHRDRSAAKRDVDELARTGLGTASEKILPGHGRMKGVRAAAQRIRLVAEVA</sequence>
<feature type="region of interest" description="Disordered" evidence="1">
    <location>
        <begin position="1"/>
        <end position="23"/>
    </location>
</feature>
<dbReference type="Proteomes" id="UP000580043">
    <property type="component" value="Unassembled WGS sequence"/>
</dbReference>
<feature type="compositionally biased region" description="Basic and acidic residues" evidence="1">
    <location>
        <begin position="10"/>
        <end position="23"/>
    </location>
</feature>
<protein>
    <submittedName>
        <fullName evidence="2">Uncharacterized protein</fullName>
    </submittedName>
</protein>
<evidence type="ECO:0000256" key="1">
    <source>
        <dbReference type="SAM" id="MobiDB-lite"/>
    </source>
</evidence>
<evidence type="ECO:0000313" key="3">
    <source>
        <dbReference type="Proteomes" id="UP000580043"/>
    </source>
</evidence>
<evidence type="ECO:0000313" key="2">
    <source>
        <dbReference type="EMBL" id="NML25699.1"/>
    </source>
</evidence>
<accession>A0A848G3D9</accession>
<keyword evidence="3" id="KW-1185">Reference proteome</keyword>
<organism evidence="2 3">
    <name type="scientific">Zoogloea dura</name>
    <dbReference type="NCBI Taxonomy" id="2728840"/>
    <lineage>
        <taxon>Bacteria</taxon>
        <taxon>Pseudomonadati</taxon>
        <taxon>Pseudomonadota</taxon>
        <taxon>Betaproteobacteria</taxon>
        <taxon>Rhodocyclales</taxon>
        <taxon>Zoogloeaceae</taxon>
        <taxon>Zoogloea</taxon>
    </lineage>
</organism>
<reference evidence="2 3" key="1">
    <citation type="submission" date="2020-04" db="EMBL/GenBank/DDBJ databases">
        <title>Zoogloea sp. G-4-1-14 isolated from soil.</title>
        <authorList>
            <person name="Dahal R.H."/>
        </authorList>
    </citation>
    <scope>NUCLEOTIDE SEQUENCE [LARGE SCALE GENOMIC DNA]</scope>
    <source>
        <strain evidence="2 3">G-4-1-14</strain>
    </source>
</reference>
<gene>
    <name evidence="2" type="ORF">HHL15_08080</name>
</gene>
<dbReference type="EMBL" id="JABBGA010000005">
    <property type="protein sequence ID" value="NML25699.1"/>
    <property type="molecule type" value="Genomic_DNA"/>
</dbReference>
<name>A0A848G3D9_9RHOO</name>
<dbReference type="RefSeq" id="WP_169145346.1">
    <property type="nucleotide sequence ID" value="NZ_JABBGA010000005.1"/>
</dbReference>
<comment type="caution">
    <text evidence="2">The sequence shown here is derived from an EMBL/GenBank/DDBJ whole genome shotgun (WGS) entry which is preliminary data.</text>
</comment>
<proteinExistence type="predicted"/>
<dbReference type="AlphaFoldDB" id="A0A848G3D9"/>